<organism evidence="2 3">
    <name type="scientific">Paenibacillus agricola</name>
    <dbReference type="NCBI Taxonomy" id="2716264"/>
    <lineage>
        <taxon>Bacteria</taxon>
        <taxon>Bacillati</taxon>
        <taxon>Bacillota</taxon>
        <taxon>Bacilli</taxon>
        <taxon>Bacillales</taxon>
        <taxon>Paenibacillaceae</taxon>
        <taxon>Paenibacillus</taxon>
    </lineage>
</organism>
<reference evidence="2" key="1">
    <citation type="submission" date="2020-03" db="EMBL/GenBank/DDBJ databases">
        <title>Draft sequencing of Paenibacilllus sp. S3N08.</title>
        <authorList>
            <person name="Kim D.-U."/>
        </authorList>
    </citation>
    <scope>NUCLEOTIDE SEQUENCE</scope>
    <source>
        <strain evidence="2">S3N08</strain>
    </source>
</reference>
<evidence type="ECO:0000313" key="2">
    <source>
        <dbReference type="EMBL" id="NHN29748.1"/>
    </source>
</evidence>
<comment type="caution">
    <text evidence="2">The sequence shown here is derived from an EMBL/GenBank/DDBJ whole genome shotgun (WGS) entry which is preliminary data.</text>
</comment>
<name>A0ABX0J246_9BACL</name>
<evidence type="ECO:0000313" key="3">
    <source>
        <dbReference type="Proteomes" id="UP001165962"/>
    </source>
</evidence>
<proteinExistence type="predicted"/>
<sequence>MNNKVRLVTHEEQAISEIRAFQQEGYTLEEIYVIAHDNDTTEGFSKLMSTKTVGIYEEGITNAFANLFRSRGDQLRVKLQSLGLSKDEADFYEKELDKGKIMVMAWIDDNDFDDWVPETKDSIRRSDAAIIAPAGVYTTQRTGSTGIW</sequence>
<evidence type="ECO:0000259" key="1">
    <source>
        <dbReference type="Pfam" id="PF11181"/>
    </source>
</evidence>
<gene>
    <name evidence="2" type="ORF">G9U52_07855</name>
</gene>
<feature type="domain" description="General stress protein 17M-like" evidence="1">
    <location>
        <begin position="4"/>
        <end position="99"/>
    </location>
</feature>
<dbReference type="Pfam" id="PF11181">
    <property type="entry name" value="YflT"/>
    <property type="match status" value="1"/>
</dbReference>
<accession>A0ABX0J246</accession>
<protein>
    <submittedName>
        <fullName evidence="2">General stress protein</fullName>
    </submittedName>
</protein>
<dbReference type="InterPro" id="IPR025889">
    <property type="entry name" value="GSP17M-like_dom"/>
</dbReference>
<dbReference type="EMBL" id="JAAOIW010000002">
    <property type="protein sequence ID" value="NHN29748.1"/>
    <property type="molecule type" value="Genomic_DNA"/>
</dbReference>
<dbReference type="Proteomes" id="UP001165962">
    <property type="component" value="Unassembled WGS sequence"/>
</dbReference>
<keyword evidence="3" id="KW-1185">Reference proteome</keyword>
<dbReference type="RefSeq" id="WP_166147990.1">
    <property type="nucleotide sequence ID" value="NZ_JAAOIW010000002.1"/>
</dbReference>